<reference evidence="6" key="1">
    <citation type="submission" date="2016-10" db="EMBL/GenBank/DDBJ databases">
        <authorList>
            <person name="Varghese N."/>
            <person name="Submissions S."/>
        </authorList>
    </citation>
    <scope>NUCLEOTIDE SEQUENCE [LARGE SCALE GENOMIC DNA]</scope>
    <source>
        <strain evidence="6">LMG 26416</strain>
    </source>
</reference>
<organism evidence="5 6">
    <name type="scientific">Paraburkholderia caballeronis</name>
    <dbReference type="NCBI Taxonomy" id="416943"/>
    <lineage>
        <taxon>Bacteria</taxon>
        <taxon>Pseudomonadati</taxon>
        <taxon>Pseudomonadota</taxon>
        <taxon>Betaproteobacteria</taxon>
        <taxon>Burkholderiales</taxon>
        <taxon>Burkholderiaceae</taxon>
        <taxon>Paraburkholderia</taxon>
    </lineage>
</organism>
<evidence type="ECO:0000256" key="3">
    <source>
        <dbReference type="ARBA" id="ARBA00023163"/>
    </source>
</evidence>
<evidence type="ECO:0000256" key="2">
    <source>
        <dbReference type="ARBA" id="ARBA00023125"/>
    </source>
</evidence>
<protein>
    <submittedName>
        <fullName evidence="5">Helix-turn-helix domain-containing protein</fullName>
    </submittedName>
</protein>
<dbReference type="SUPFAM" id="SSF46689">
    <property type="entry name" value="Homeodomain-like"/>
    <property type="match status" value="1"/>
</dbReference>
<dbReference type="SMART" id="SM00342">
    <property type="entry name" value="HTH_ARAC"/>
    <property type="match status" value="1"/>
</dbReference>
<dbReference type="AlphaFoldDB" id="A0A1H7MHK4"/>
<keyword evidence="6" id="KW-1185">Reference proteome</keyword>
<dbReference type="Gene3D" id="1.10.10.60">
    <property type="entry name" value="Homeodomain-like"/>
    <property type="match status" value="1"/>
</dbReference>
<dbReference type="GO" id="GO:0003700">
    <property type="term" value="F:DNA-binding transcription factor activity"/>
    <property type="evidence" value="ECO:0007669"/>
    <property type="project" value="InterPro"/>
</dbReference>
<dbReference type="PANTHER" id="PTHR46796:SF6">
    <property type="entry name" value="ARAC SUBFAMILY"/>
    <property type="match status" value="1"/>
</dbReference>
<gene>
    <name evidence="5" type="ORF">SAMN05192542_1051</name>
</gene>
<dbReference type="InterPro" id="IPR018062">
    <property type="entry name" value="HTH_AraC-typ_CS"/>
</dbReference>
<dbReference type="InterPro" id="IPR050204">
    <property type="entry name" value="AraC_XylS_family_regulators"/>
</dbReference>
<dbReference type="PROSITE" id="PS00041">
    <property type="entry name" value="HTH_ARAC_FAMILY_1"/>
    <property type="match status" value="1"/>
</dbReference>
<dbReference type="Pfam" id="PF12833">
    <property type="entry name" value="HTH_18"/>
    <property type="match status" value="1"/>
</dbReference>
<name>A0A1H7MHK4_9BURK</name>
<evidence type="ECO:0000313" key="5">
    <source>
        <dbReference type="EMBL" id="SEL10634.1"/>
    </source>
</evidence>
<dbReference type="RefSeq" id="WP_143061530.1">
    <property type="nucleotide sequence ID" value="NZ_FOAJ01000005.1"/>
</dbReference>
<sequence>SVERLAEQARMSPRTFARRYADEVGRTPARTVAAMRVEAAAHALAQSRLPLKRIASDCGFGSEQNLRRAFERRFGVLPLDYRARFSAA</sequence>
<proteinExistence type="predicted"/>
<keyword evidence="3" id="KW-0804">Transcription</keyword>
<keyword evidence="1" id="KW-0805">Transcription regulation</keyword>
<keyword evidence="2" id="KW-0238">DNA-binding</keyword>
<dbReference type="Proteomes" id="UP000199120">
    <property type="component" value="Unassembled WGS sequence"/>
</dbReference>
<dbReference type="InterPro" id="IPR009057">
    <property type="entry name" value="Homeodomain-like_sf"/>
</dbReference>
<dbReference type="PROSITE" id="PS01124">
    <property type="entry name" value="HTH_ARAC_FAMILY_2"/>
    <property type="match status" value="1"/>
</dbReference>
<evidence type="ECO:0000259" key="4">
    <source>
        <dbReference type="PROSITE" id="PS01124"/>
    </source>
</evidence>
<feature type="domain" description="HTH araC/xylS-type" evidence="4">
    <location>
        <begin position="1"/>
        <end position="84"/>
    </location>
</feature>
<dbReference type="InterPro" id="IPR018060">
    <property type="entry name" value="HTH_AraC"/>
</dbReference>
<accession>A0A1H7MHK4</accession>
<dbReference type="EMBL" id="FOAJ01000005">
    <property type="protein sequence ID" value="SEL10634.1"/>
    <property type="molecule type" value="Genomic_DNA"/>
</dbReference>
<evidence type="ECO:0000313" key="6">
    <source>
        <dbReference type="Proteomes" id="UP000199120"/>
    </source>
</evidence>
<dbReference type="GO" id="GO:0043565">
    <property type="term" value="F:sequence-specific DNA binding"/>
    <property type="evidence" value="ECO:0007669"/>
    <property type="project" value="InterPro"/>
</dbReference>
<evidence type="ECO:0000256" key="1">
    <source>
        <dbReference type="ARBA" id="ARBA00023015"/>
    </source>
</evidence>
<dbReference type="PANTHER" id="PTHR46796">
    <property type="entry name" value="HTH-TYPE TRANSCRIPTIONAL ACTIVATOR RHAS-RELATED"/>
    <property type="match status" value="1"/>
</dbReference>
<feature type="non-terminal residue" evidence="5">
    <location>
        <position position="1"/>
    </location>
</feature>